<evidence type="ECO:0000313" key="2">
    <source>
        <dbReference type="Proteomes" id="UP000525432"/>
    </source>
</evidence>
<proteinExistence type="predicted"/>
<accession>A0A841V556</accession>
<evidence type="ECO:0000313" key="1">
    <source>
        <dbReference type="EMBL" id="MBC1197368.1"/>
    </source>
</evidence>
<dbReference type="Proteomes" id="UP000525432">
    <property type="component" value="Unassembled WGS sequence"/>
</dbReference>
<comment type="caution">
    <text evidence="1">The sequence shown here is derived from an EMBL/GenBank/DDBJ whole genome shotgun (WGS) entry which is preliminary data.</text>
</comment>
<sequence length="151" mass="16244">MKHFPLISPRNVLASVAIALSLGLGLTAPLQAQLSGRVNFERGSDMAALNGTITGREYRDFVLRARKGQTLMVSLADDGTGNPEDKHSVFFNILPPGSNNVAIYNSSAQGPNAMAKIKLPKDGDYTIRVYLMGEAKDGNHTVPFTVSVTIR</sequence>
<gene>
    <name evidence="1" type="ORF">H0901_19460</name>
</gene>
<dbReference type="AlphaFoldDB" id="A0A841V556"/>
<name>A0A841V556_MICAE</name>
<evidence type="ECO:0008006" key="3">
    <source>
        <dbReference type="Google" id="ProtNLM"/>
    </source>
</evidence>
<dbReference type="EMBL" id="JACEGC010000131">
    <property type="protein sequence ID" value="MBC1197368.1"/>
    <property type="molecule type" value="Genomic_DNA"/>
</dbReference>
<reference evidence="1 2" key="1">
    <citation type="submission" date="2020-07" db="EMBL/GenBank/DDBJ databases">
        <title>Genomes of two Microcystis aeruginosa (Cyanobacteria) strains from Florida (USA) with disparate toxicogenic potential.</title>
        <authorList>
            <person name="Lefler F.W."/>
            <person name="Barbosa M."/>
            <person name="Berthold D.E."/>
            <person name="Laughinghouse H.D. IV."/>
        </authorList>
    </citation>
    <scope>NUCLEOTIDE SEQUENCE [LARGE SCALE GENOMIC DNA]</scope>
    <source>
        <strain evidence="1 2">BLCCF158</strain>
    </source>
</reference>
<dbReference type="Gene3D" id="2.60.120.380">
    <property type="match status" value="1"/>
</dbReference>
<organism evidence="1 2">
    <name type="scientific">Microcystis aeruginosa BLCC-F158</name>
    <dbReference type="NCBI Taxonomy" id="2755316"/>
    <lineage>
        <taxon>Bacteria</taxon>
        <taxon>Bacillati</taxon>
        <taxon>Cyanobacteriota</taxon>
        <taxon>Cyanophyceae</taxon>
        <taxon>Oscillatoriophycideae</taxon>
        <taxon>Chroococcales</taxon>
        <taxon>Microcystaceae</taxon>
        <taxon>Microcystis</taxon>
    </lineage>
</organism>
<protein>
    <recommendedName>
        <fullName evidence="3">Gifsy-1 prophage protein</fullName>
    </recommendedName>
</protein>